<protein>
    <recommendedName>
        <fullName evidence="4">Secreted protein</fullName>
    </recommendedName>
</protein>
<evidence type="ECO:0008006" key="4">
    <source>
        <dbReference type="Google" id="ProtNLM"/>
    </source>
</evidence>
<feature type="chain" id="PRO_5007890567" description="Secreted protein" evidence="1">
    <location>
        <begin position="28"/>
        <end position="143"/>
    </location>
</feature>
<evidence type="ECO:0000313" key="3">
    <source>
        <dbReference type="Proteomes" id="UP000076738"/>
    </source>
</evidence>
<name>A0A167N1R4_CALVF</name>
<keyword evidence="3" id="KW-1185">Reference proteome</keyword>
<evidence type="ECO:0000256" key="1">
    <source>
        <dbReference type="SAM" id="SignalP"/>
    </source>
</evidence>
<gene>
    <name evidence="2" type="ORF">CALVIDRAFT_82122</name>
</gene>
<reference evidence="2 3" key="1">
    <citation type="journal article" date="2016" name="Mol. Biol. Evol.">
        <title>Comparative Genomics of Early-Diverging Mushroom-Forming Fungi Provides Insights into the Origins of Lignocellulose Decay Capabilities.</title>
        <authorList>
            <person name="Nagy L.G."/>
            <person name="Riley R."/>
            <person name="Tritt A."/>
            <person name="Adam C."/>
            <person name="Daum C."/>
            <person name="Floudas D."/>
            <person name="Sun H."/>
            <person name="Yadav J.S."/>
            <person name="Pangilinan J."/>
            <person name="Larsson K.H."/>
            <person name="Matsuura K."/>
            <person name="Barry K."/>
            <person name="Labutti K."/>
            <person name="Kuo R."/>
            <person name="Ohm R.A."/>
            <person name="Bhattacharya S.S."/>
            <person name="Shirouzu T."/>
            <person name="Yoshinaga Y."/>
            <person name="Martin F.M."/>
            <person name="Grigoriev I.V."/>
            <person name="Hibbett D.S."/>
        </authorList>
    </citation>
    <scope>NUCLEOTIDE SEQUENCE [LARGE SCALE GENOMIC DNA]</scope>
    <source>
        <strain evidence="2 3">TUFC12733</strain>
    </source>
</reference>
<evidence type="ECO:0000313" key="2">
    <source>
        <dbReference type="EMBL" id="KZO97254.1"/>
    </source>
</evidence>
<dbReference type="AlphaFoldDB" id="A0A167N1R4"/>
<sequence length="143" mass="15421">MLMACSDFVVVVLAEVLSLLLHSTSLALTQATFSHCLDSCLGHSSTDSENGLLLASCDIARGLSRLMGVIIDTHRPTYSFVHPWRPTLHAISSVSDAYRVGSAQRHVDPPSVSWKSHTWALRQPPSGESTSRGASCLLCICTI</sequence>
<feature type="signal peptide" evidence="1">
    <location>
        <begin position="1"/>
        <end position="27"/>
    </location>
</feature>
<keyword evidence="1" id="KW-0732">Signal</keyword>
<proteinExistence type="predicted"/>
<dbReference type="EMBL" id="KV417280">
    <property type="protein sequence ID" value="KZO97254.1"/>
    <property type="molecule type" value="Genomic_DNA"/>
</dbReference>
<dbReference type="Proteomes" id="UP000076738">
    <property type="component" value="Unassembled WGS sequence"/>
</dbReference>
<accession>A0A167N1R4</accession>
<organism evidence="2 3">
    <name type="scientific">Calocera viscosa (strain TUFC12733)</name>
    <dbReference type="NCBI Taxonomy" id="1330018"/>
    <lineage>
        <taxon>Eukaryota</taxon>
        <taxon>Fungi</taxon>
        <taxon>Dikarya</taxon>
        <taxon>Basidiomycota</taxon>
        <taxon>Agaricomycotina</taxon>
        <taxon>Dacrymycetes</taxon>
        <taxon>Dacrymycetales</taxon>
        <taxon>Dacrymycetaceae</taxon>
        <taxon>Calocera</taxon>
    </lineage>
</organism>